<evidence type="ECO:0000256" key="3">
    <source>
        <dbReference type="ARBA" id="ARBA00022840"/>
    </source>
</evidence>
<organism evidence="6 7">
    <name type="scientific">Lentibacillus salicampi</name>
    <dbReference type="NCBI Taxonomy" id="175306"/>
    <lineage>
        <taxon>Bacteria</taxon>
        <taxon>Bacillati</taxon>
        <taxon>Bacillota</taxon>
        <taxon>Bacilli</taxon>
        <taxon>Bacillales</taxon>
        <taxon>Bacillaceae</taxon>
        <taxon>Lentibacillus</taxon>
    </lineage>
</organism>
<feature type="binding site" evidence="4">
    <location>
        <begin position="10"/>
        <end position="14"/>
    </location>
    <ligand>
        <name>ATP</name>
        <dbReference type="ChEBI" id="CHEBI:30616"/>
    </ligand>
</feature>
<dbReference type="GO" id="GO:0009396">
    <property type="term" value="P:folic acid-containing compound biosynthetic process"/>
    <property type="evidence" value="ECO:0007669"/>
    <property type="project" value="TreeGrafter"/>
</dbReference>
<reference evidence="6 7" key="1">
    <citation type="submission" date="2019-03" db="EMBL/GenBank/DDBJ databases">
        <title>Genome sequence of Lentibacillus salicampi ATCC BAA-719.</title>
        <authorList>
            <person name="Maclea K.S."/>
            <person name="Simoes Junior M."/>
        </authorList>
    </citation>
    <scope>NUCLEOTIDE SEQUENCE [LARGE SCALE GENOMIC DNA]</scope>
    <source>
        <strain evidence="6 7">ATCC BAA-719</strain>
    </source>
</reference>
<dbReference type="Pfam" id="PF01812">
    <property type="entry name" value="5-FTHF_cyc-lig"/>
    <property type="match status" value="1"/>
</dbReference>
<dbReference type="OrthoDB" id="9801938at2"/>
<evidence type="ECO:0000256" key="1">
    <source>
        <dbReference type="ARBA" id="ARBA00010638"/>
    </source>
</evidence>
<dbReference type="GO" id="GO:0030272">
    <property type="term" value="F:5-formyltetrahydrofolate cyclo-ligase activity"/>
    <property type="evidence" value="ECO:0007669"/>
    <property type="project" value="UniProtKB-EC"/>
</dbReference>
<keyword evidence="5" id="KW-0460">Magnesium</keyword>
<evidence type="ECO:0000256" key="4">
    <source>
        <dbReference type="PIRSR" id="PIRSR006806-1"/>
    </source>
</evidence>
<sequence>MQSGVDELDKTELRRQMIQQLQTLSAVERKNIEEAMADNLMTSDVWKQSSVIGITISHGFEWNTKPLIETAWQNGKIVCVPKCLPEERKLDFYRINHYDQLEVVYYRLQEPKPRETEQVIKNKIDLLIVPGLLFDRKGYRIGFGGGYYDRFLTDYPNEKLSLAANMQIVDELPAESFDIPVDDIISETGFLR</sequence>
<dbReference type="Gene3D" id="3.40.50.10420">
    <property type="entry name" value="NagB/RpiA/CoA transferase-like"/>
    <property type="match status" value="1"/>
</dbReference>
<feature type="binding site" evidence="4">
    <location>
        <position position="56"/>
    </location>
    <ligand>
        <name>substrate</name>
    </ligand>
</feature>
<dbReference type="AlphaFoldDB" id="A0A4Y9AFB5"/>
<dbReference type="EC" id="6.3.3.2" evidence="5"/>
<comment type="caution">
    <text evidence="6">The sequence shown here is derived from an EMBL/GenBank/DDBJ whole genome shotgun (WGS) entry which is preliminary data.</text>
</comment>
<feature type="binding site" evidence="4">
    <location>
        <begin position="140"/>
        <end position="148"/>
    </location>
    <ligand>
        <name>ATP</name>
        <dbReference type="ChEBI" id="CHEBI:30616"/>
    </ligand>
</feature>
<keyword evidence="5" id="KW-0479">Metal-binding</keyword>
<name>A0A4Y9AFB5_9BACI</name>
<dbReference type="EMBL" id="SRHY01000003">
    <property type="protein sequence ID" value="TFJ94115.1"/>
    <property type="molecule type" value="Genomic_DNA"/>
</dbReference>
<comment type="similarity">
    <text evidence="1 5">Belongs to the 5-formyltetrahydrofolate cyclo-ligase family.</text>
</comment>
<evidence type="ECO:0000313" key="6">
    <source>
        <dbReference type="EMBL" id="TFJ94115.1"/>
    </source>
</evidence>
<dbReference type="InterPro" id="IPR002698">
    <property type="entry name" value="FTHF_cligase"/>
</dbReference>
<dbReference type="PANTHER" id="PTHR23407:SF1">
    <property type="entry name" value="5-FORMYLTETRAHYDROFOLATE CYCLO-LIGASE"/>
    <property type="match status" value="1"/>
</dbReference>
<gene>
    <name evidence="6" type="ORF">E4U82_04710</name>
</gene>
<dbReference type="GO" id="GO:0035999">
    <property type="term" value="P:tetrahydrofolate interconversion"/>
    <property type="evidence" value="ECO:0007669"/>
    <property type="project" value="TreeGrafter"/>
</dbReference>
<dbReference type="GO" id="GO:0005524">
    <property type="term" value="F:ATP binding"/>
    <property type="evidence" value="ECO:0007669"/>
    <property type="project" value="UniProtKB-KW"/>
</dbReference>
<dbReference type="Proteomes" id="UP000298484">
    <property type="component" value="Unassembled WGS sequence"/>
</dbReference>
<evidence type="ECO:0000313" key="7">
    <source>
        <dbReference type="Proteomes" id="UP000298484"/>
    </source>
</evidence>
<keyword evidence="3 4" id="KW-0067">ATP-binding</keyword>
<keyword evidence="2 4" id="KW-0547">Nucleotide-binding</keyword>
<accession>A0A4Y9AFB5</accession>
<dbReference type="PANTHER" id="PTHR23407">
    <property type="entry name" value="ATPASE INHIBITOR/5-FORMYLTETRAHYDROFOLATE CYCLO-LIGASE"/>
    <property type="match status" value="1"/>
</dbReference>
<dbReference type="GO" id="GO:0046872">
    <property type="term" value="F:metal ion binding"/>
    <property type="evidence" value="ECO:0007669"/>
    <property type="project" value="UniProtKB-KW"/>
</dbReference>
<dbReference type="SUPFAM" id="SSF100950">
    <property type="entry name" value="NagB/RpiA/CoA transferase-like"/>
    <property type="match status" value="1"/>
</dbReference>
<evidence type="ECO:0000256" key="5">
    <source>
        <dbReference type="RuleBase" id="RU361279"/>
    </source>
</evidence>
<keyword evidence="7" id="KW-1185">Reference proteome</keyword>
<feature type="binding site" evidence="4">
    <location>
        <position position="61"/>
    </location>
    <ligand>
        <name>substrate</name>
    </ligand>
</feature>
<protein>
    <recommendedName>
        <fullName evidence="5">5-formyltetrahydrofolate cyclo-ligase</fullName>
        <ecNumber evidence="5">6.3.3.2</ecNumber>
    </recommendedName>
</protein>
<dbReference type="PIRSF" id="PIRSF006806">
    <property type="entry name" value="FTHF_cligase"/>
    <property type="match status" value="1"/>
</dbReference>
<proteinExistence type="inferred from homology"/>
<dbReference type="InterPro" id="IPR037171">
    <property type="entry name" value="NagB/RpiA_transferase-like"/>
</dbReference>
<keyword evidence="6" id="KW-0436">Ligase</keyword>
<evidence type="ECO:0000256" key="2">
    <source>
        <dbReference type="ARBA" id="ARBA00022741"/>
    </source>
</evidence>
<dbReference type="InterPro" id="IPR024185">
    <property type="entry name" value="FTHF_cligase-like_sf"/>
</dbReference>
<comment type="cofactor">
    <cofactor evidence="5">
        <name>Mg(2+)</name>
        <dbReference type="ChEBI" id="CHEBI:18420"/>
    </cofactor>
</comment>
<dbReference type="NCBIfam" id="TIGR02727">
    <property type="entry name" value="MTHFS_bact"/>
    <property type="match status" value="1"/>
</dbReference>
<comment type="catalytic activity">
    <reaction evidence="5">
        <text>(6S)-5-formyl-5,6,7,8-tetrahydrofolate + ATP = (6R)-5,10-methenyltetrahydrofolate + ADP + phosphate</text>
        <dbReference type="Rhea" id="RHEA:10488"/>
        <dbReference type="ChEBI" id="CHEBI:30616"/>
        <dbReference type="ChEBI" id="CHEBI:43474"/>
        <dbReference type="ChEBI" id="CHEBI:57455"/>
        <dbReference type="ChEBI" id="CHEBI:57457"/>
        <dbReference type="ChEBI" id="CHEBI:456216"/>
        <dbReference type="EC" id="6.3.3.2"/>
    </reaction>
</comment>